<dbReference type="AlphaFoldDB" id="A0AAE3E9Q3"/>
<dbReference type="EMBL" id="JAJEQR010000007">
    <property type="protein sequence ID" value="MCC2229985.1"/>
    <property type="molecule type" value="Genomic_DNA"/>
</dbReference>
<gene>
    <name evidence="2" type="ORF">LKD81_03070</name>
</gene>
<evidence type="ECO:0000313" key="2">
    <source>
        <dbReference type="EMBL" id="MCC2229985.1"/>
    </source>
</evidence>
<dbReference type="Proteomes" id="UP001198182">
    <property type="component" value="Unassembled WGS sequence"/>
</dbReference>
<feature type="region of interest" description="Disordered" evidence="1">
    <location>
        <begin position="299"/>
        <end position="349"/>
    </location>
</feature>
<sequence length="349" mass="40358">MAETKSYRISEETQKRLEELSAEIGGNKDRVFNALMDTYAIQRETSNTAEDSRERIERFQQYAQYLVEAYIDSLKDVSAAEDRIRTEFRAQLQTQADAVISYKKQSEEAEKKASEAIQKASALKETTAAEKERLEMQIAGLKAELAAAAEKAIATEEICSGYKAQIAALRTVESERDHYRDLIQEMQKKSKEAEAQITRLQQKMQEEENGYRSRSEAEKETARARESELREHFEVRIEQLRAEYTKKENSLHSDKNHLYQMILSMQKESARELKVKEEEIAEWKRQLSILQVNQKTIIEDEMQSRESTIGKNEVPNRKSTISESEEQDETLTISEGREQDQNRAEPVTP</sequence>
<accession>A0AAE3E9Q3</accession>
<comment type="caution">
    <text evidence="2">The sequence shown here is derived from an EMBL/GenBank/DDBJ whole genome shotgun (WGS) entry which is preliminary data.</text>
</comment>
<organism evidence="2 3">
    <name type="scientific">Hominifimenecus microfluidus</name>
    <dbReference type="NCBI Taxonomy" id="2885348"/>
    <lineage>
        <taxon>Bacteria</taxon>
        <taxon>Bacillati</taxon>
        <taxon>Bacillota</taxon>
        <taxon>Clostridia</taxon>
        <taxon>Lachnospirales</taxon>
        <taxon>Lachnospiraceae</taxon>
        <taxon>Hominifimenecus</taxon>
    </lineage>
</organism>
<feature type="region of interest" description="Disordered" evidence="1">
    <location>
        <begin position="202"/>
        <end position="227"/>
    </location>
</feature>
<reference evidence="2" key="1">
    <citation type="submission" date="2021-10" db="EMBL/GenBank/DDBJ databases">
        <title>Anaerobic single-cell dispensing facilitates the cultivation of human gut bacteria.</title>
        <authorList>
            <person name="Afrizal A."/>
        </authorList>
    </citation>
    <scope>NUCLEOTIDE SEQUENCE</scope>
    <source>
        <strain evidence="2">CLA-AA-H215</strain>
    </source>
</reference>
<proteinExistence type="predicted"/>
<dbReference type="RefSeq" id="WP_308452719.1">
    <property type="nucleotide sequence ID" value="NZ_JAJEQR010000007.1"/>
</dbReference>
<protein>
    <submittedName>
        <fullName evidence="2">Uncharacterized protein</fullName>
    </submittedName>
</protein>
<evidence type="ECO:0000256" key="1">
    <source>
        <dbReference type="SAM" id="MobiDB-lite"/>
    </source>
</evidence>
<evidence type="ECO:0000313" key="3">
    <source>
        <dbReference type="Proteomes" id="UP001198182"/>
    </source>
</evidence>
<feature type="compositionally biased region" description="Basic and acidic residues" evidence="1">
    <location>
        <begin position="204"/>
        <end position="227"/>
    </location>
</feature>
<name>A0AAE3E9Q3_9FIRM</name>
<keyword evidence="3" id="KW-1185">Reference proteome</keyword>